<evidence type="ECO:0000313" key="1">
    <source>
        <dbReference type="EMBL" id="PVU94527.1"/>
    </source>
</evidence>
<gene>
    <name evidence="1" type="ORF">BB559_002976</name>
</gene>
<evidence type="ECO:0000313" key="2">
    <source>
        <dbReference type="Proteomes" id="UP000245699"/>
    </source>
</evidence>
<dbReference type="Proteomes" id="UP000245699">
    <property type="component" value="Unassembled WGS sequence"/>
</dbReference>
<dbReference type="EMBL" id="MBFT01000244">
    <property type="protein sequence ID" value="PVU94527.1"/>
    <property type="molecule type" value="Genomic_DNA"/>
</dbReference>
<dbReference type="AlphaFoldDB" id="A0A2T9YQB4"/>
<protein>
    <submittedName>
        <fullName evidence="1">Uncharacterized protein</fullName>
    </submittedName>
</protein>
<reference evidence="1 2" key="1">
    <citation type="journal article" date="2018" name="MBio">
        <title>Comparative Genomics Reveals the Core Gene Toolbox for the Fungus-Insect Symbiosis.</title>
        <authorList>
            <person name="Wang Y."/>
            <person name="Stata M."/>
            <person name="Wang W."/>
            <person name="Stajich J.E."/>
            <person name="White M.M."/>
            <person name="Moncalvo J.M."/>
        </authorList>
    </citation>
    <scope>NUCLEOTIDE SEQUENCE [LARGE SCALE GENOMIC DNA]</scope>
    <source>
        <strain evidence="1 2">AUS-77-4</strain>
    </source>
</reference>
<proteinExistence type="predicted"/>
<sequence>MDFKAQKLPGNFTQINPSLLMDCPTDDATRNLGITVCNVNNINSTELKAIQSLYGRGSDCLFVSDHNTIYNVTIGNVPFSNSEIQKCSDAKSYKWKSSILLLGLLAFLI</sequence>
<keyword evidence="2" id="KW-1185">Reference proteome</keyword>
<comment type="caution">
    <text evidence="1">The sequence shown here is derived from an EMBL/GenBank/DDBJ whole genome shotgun (WGS) entry which is preliminary data.</text>
</comment>
<name>A0A2T9YQB4_9FUNG</name>
<accession>A0A2T9YQB4</accession>
<organism evidence="1 2">
    <name type="scientific">Furculomyces boomerangus</name>
    <dbReference type="NCBI Taxonomy" id="61424"/>
    <lineage>
        <taxon>Eukaryota</taxon>
        <taxon>Fungi</taxon>
        <taxon>Fungi incertae sedis</taxon>
        <taxon>Zoopagomycota</taxon>
        <taxon>Kickxellomycotina</taxon>
        <taxon>Harpellomycetes</taxon>
        <taxon>Harpellales</taxon>
        <taxon>Harpellaceae</taxon>
        <taxon>Furculomyces</taxon>
    </lineage>
</organism>